<reference evidence="1 2" key="1">
    <citation type="journal article" date="2014" name="Arch. Virol.">
        <title>Complete genome sequence of Tunisvirus, a new member of the proposed family Marseilleviridae.</title>
        <authorList>
            <person name="Aherfi S."/>
            <person name="Boughalmi M."/>
            <person name="Pagnier I."/>
            <person name="Fournous G."/>
            <person name="La Scola B."/>
            <person name="Raoult D."/>
            <person name="Colson P."/>
        </authorList>
    </citation>
    <scope>NUCLEOTIDE SEQUENCE [LARGE SCALE GENOMIC DNA]</scope>
    <source>
        <strain evidence="1 2">U484</strain>
    </source>
</reference>
<proteinExistence type="predicted"/>
<dbReference type="EMBL" id="KF483846">
    <property type="protein sequence ID" value="AHC55167.1"/>
    <property type="molecule type" value="Genomic_DNA"/>
</dbReference>
<evidence type="ECO:0000313" key="1">
    <source>
        <dbReference type="EMBL" id="AHC55167.1"/>
    </source>
</evidence>
<organism evidence="1 2">
    <name type="scientific">Tunisvirus fontaine2</name>
    <dbReference type="NCBI Taxonomy" id="1421067"/>
    <lineage>
        <taxon>Viruses</taxon>
        <taxon>Varidnaviria</taxon>
        <taxon>Bamfordvirae</taxon>
        <taxon>Nucleocytoviricota</taxon>
        <taxon>Megaviricetes</taxon>
        <taxon>Pimascovirales</taxon>
        <taxon>Pimascovirales incertae sedis</taxon>
        <taxon>Marseilleviridae</taxon>
        <taxon>Losannavirus</taxon>
        <taxon>Losannavirus tunisense</taxon>
    </lineage>
</organism>
<keyword evidence="2" id="KW-1185">Reference proteome</keyword>
<accession>V9SHC5</accession>
<gene>
    <name evidence="1" type="ORF">TNS_ORF449</name>
</gene>
<sequence length="117" mass="13435">MLVLLLVTILVLSFLTLFCCHSNKESFNVWQVRVVKVKSPDASLPIKYGWWFAHQGTRNIPVTFVFEKPDGTPFYSFFSDLPLPDKASFLSDVEVSVLTVKIRDENRNILWSGQVRV</sequence>
<evidence type="ECO:0000313" key="2">
    <source>
        <dbReference type="Proteomes" id="UP000232615"/>
    </source>
</evidence>
<name>V9SHC5_9VIRU</name>
<dbReference type="Proteomes" id="UP000232615">
    <property type="component" value="Segment"/>
</dbReference>
<protein>
    <submittedName>
        <fullName evidence="1">Putative secreted protein</fullName>
    </submittedName>
</protein>